<keyword evidence="1" id="KW-0812">Transmembrane</keyword>
<reference evidence="2 3" key="1">
    <citation type="journal article" date="2015" name="Nature">
        <title>rRNA introns, odd ribosomes, and small enigmatic genomes across a large radiation of phyla.</title>
        <authorList>
            <person name="Brown C.T."/>
            <person name="Hug L.A."/>
            <person name="Thomas B.C."/>
            <person name="Sharon I."/>
            <person name="Castelle C.J."/>
            <person name="Singh A."/>
            <person name="Wilkins M.J."/>
            <person name="Williams K.H."/>
            <person name="Banfield J.F."/>
        </authorList>
    </citation>
    <scope>NUCLEOTIDE SEQUENCE [LARGE SCALE GENOMIC DNA]</scope>
</reference>
<proteinExistence type="predicted"/>
<evidence type="ECO:0000256" key="1">
    <source>
        <dbReference type="SAM" id="Phobius"/>
    </source>
</evidence>
<feature type="transmembrane region" description="Helical" evidence="1">
    <location>
        <begin position="74"/>
        <end position="95"/>
    </location>
</feature>
<organism evidence="2 3">
    <name type="scientific">candidate division Kazan bacterium GW2011_GWA1_44_22</name>
    <dbReference type="NCBI Taxonomy" id="1620410"/>
    <lineage>
        <taxon>Bacteria</taxon>
        <taxon>Bacteria division Kazan-3B-28</taxon>
    </lineage>
</organism>
<dbReference type="AlphaFoldDB" id="A0A0G1I2L1"/>
<evidence type="ECO:0000313" key="3">
    <source>
        <dbReference type="Proteomes" id="UP000034752"/>
    </source>
</evidence>
<sequence length="251" mass="28696">MVKRGFAFEKVFGKRFSQRPASNGIRPSVSFYAPKPNLLQSDRQRLKKLVWRPRLKQYDKLTPIKTVITPLMKVAVGVLLILIIYFVFGSNFFLLNKLEVQGNRLVEASIIERIVFKNGFAKTNAILFNDVKAQAQILDLAQIKAVSFRKDIRAHKLQIIVEEHETSLIWQTNGERFLVNRAGVAYDMAPPESPLTVVEDLKNVPVNLKQQILTTDFIEFVNFVSANLSRKTPVNIRQIVVPEIKQFSKDS</sequence>
<accession>A0A0G1I2L1</accession>
<name>A0A0G1I2L1_UNCK3</name>
<dbReference type="EMBL" id="LCIJ01000003">
    <property type="protein sequence ID" value="KKT53068.1"/>
    <property type="molecule type" value="Genomic_DNA"/>
</dbReference>
<gene>
    <name evidence="2" type="ORF">VE96_C0003G0008</name>
</gene>
<dbReference type="Proteomes" id="UP000034752">
    <property type="component" value="Unassembled WGS sequence"/>
</dbReference>
<keyword evidence="1" id="KW-1133">Transmembrane helix</keyword>
<evidence type="ECO:0008006" key="4">
    <source>
        <dbReference type="Google" id="ProtNLM"/>
    </source>
</evidence>
<evidence type="ECO:0000313" key="2">
    <source>
        <dbReference type="EMBL" id="KKT53068.1"/>
    </source>
</evidence>
<comment type="caution">
    <text evidence="2">The sequence shown here is derived from an EMBL/GenBank/DDBJ whole genome shotgun (WGS) entry which is preliminary data.</text>
</comment>
<keyword evidence="1" id="KW-0472">Membrane</keyword>
<protein>
    <recommendedName>
        <fullName evidence="4">POTRA domain-containing protein</fullName>
    </recommendedName>
</protein>